<dbReference type="SUPFAM" id="SSF81383">
    <property type="entry name" value="F-box domain"/>
    <property type="match status" value="1"/>
</dbReference>
<gene>
    <name evidence="4" type="ORF">R1sor_024090</name>
</gene>
<dbReference type="Proteomes" id="UP001633002">
    <property type="component" value="Unassembled WGS sequence"/>
</dbReference>
<feature type="domain" description="F-box" evidence="3">
    <location>
        <begin position="2"/>
        <end position="48"/>
    </location>
</feature>
<keyword evidence="1" id="KW-0175">Coiled coil</keyword>
<dbReference type="InterPro" id="IPR001810">
    <property type="entry name" value="F-box_dom"/>
</dbReference>
<dbReference type="Gene3D" id="1.20.1280.50">
    <property type="match status" value="1"/>
</dbReference>
<sequence length="255" mass="29237">MESLPDEIWLQILCVSTSKEGGLGAQDLCAFAVVSRRARRISTESKVWWPLVERDFSLEYKPSEESQVHPKALYRTKHEKRKAKREAERRRQIMGLQSSIHTSVLRMMKFEKKLENEKAAAAEVRQRLCALHSTSRASVALQRWQPQAVRTHHQRMVQQVPVDPEAEANNLKLELQERYHFIVTCEKALESLERSIKSLQDKLEEIYFNPIRPSEGTSSPQSKNRDFPGDDSPKLDVLDGVEEDAPSGLGVSRSF</sequence>
<evidence type="ECO:0000313" key="4">
    <source>
        <dbReference type="EMBL" id="KAL3681134.1"/>
    </source>
</evidence>
<feature type="region of interest" description="Disordered" evidence="2">
    <location>
        <begin position="210"/>
        <end position="255"/>
    </location>
</feature>
<dbReference type="AlphaFoldDB" id="A0ABD3GRV4"/>
<name>A0ABD3GRV4_9MARC</name>
<proteinExistence type="predicted"/>
<dbReference type="InterPro" id="IPR036047">
    <property type="entry name" value="F-box-like_dom_sf"/>
</dbReference>
<comment type="caution">
    <text evidence="4">The sequence shown here is derived from an EMBL/GenBank/DDBJ whole genome shotgun (WGS) entry which is preliminary data.</text>
</comment>
<evidence type="ECO:0000256" key="1">
    <source>
        <dbReference type="SAM" id="Coils"/>
    </source>
</evidence>
<dbReference type="EMBL" id="JBJQOH010000007">
    <property type="protein sequence ID" value="KAL3681134.1"/>
    <property type="molecule type" value="Genomic_DNA"/>
</dbReference>
<evidence type="ECO:0000259" key="3">
    <source>
        <dbReference type="Pfam" id="PF12937"/>
    </source>
</evidence>
<organism evidence="4 5">
    <name type="scientific">Riccia sorocarpa</name>
    <dbReference type="NCBI Taxonomy" id="122646"/>
    <lineage>
        <taxon>Eukaryota</taxon>
        <taxon>Viridiplantae</taxon>
        <taxon>Streptophyta</taxon>
        <taxon>Embryophyta</taxon>
        <taxon>Marchantiophyta</taxon>
        <taxon>Marchantiopsida</taxon>
        <taxon>Marchantiidae</taxon>
        <taxon>Marchantiales</taxon>
        <taxon>Ricciaceae</taxon>
        <taxon>Riccia</taxon>
    </lineage>
</organism>
<evidence type="ECO:0000313" key="5">
    <source>
        <dbReference type="Proteomes" id="UP001633002"/>
    </source>
</evidence>
<feature type="compositionally biased region" description="Basic and acidic residues" evidence="2">
    <location>
        <begin position="223"/>
        <end position="237"/>
    </location>
</feature>
<protein>
    <recommendedName>
        <fullName evidence="3">F-box domain-containing protein</fullName>
    </recommendedName>
</protein>
<feature type="coiled-coil region" evidence="1">
    <location>
        <begin position="182"/>
        <end position="209"/>
    </location>
</feature>
<reference evidence="4 5" key="1">
    <citation type="submission" date="2024-09" db="EMBL/GenBank/DDBJ databases">
        <title>Chromosome-scale assembly of Riccia sorocarpa.</title>
        <authorList>
            <person name="Paukszto L."/>
        </authorList>
    </citation>
    <scope>NUCLEOTIDE SEQUENCE [LARGE SCALE GENOMIC DNA]</scope>
    <source>
        <strain evidence="4">LP-2024</strain>
        <tissue evidence="4">Aerial parts of the thallus</tissue>
    </source>
</reference>
<evidence type="ECO:0000256" key="2">
    <source>
        <dbReference type="SAM" id="MobiDB-lite"/>
    </source>
</evidence>
<dbReference type="Pfam" id="PF12937">
    <property type="entry name" value="F-box-like"/>
    <property type="match status" value="1"/>
</dbReference>
<accession>A0ABD3GRV4</accession>
<keyword evidence="5" id="KW-1185">Reference proteome</keyword>